<dbReference type="Gene3D" id="3.30.1680.10">
    <property type="entry name" value="ligand-binding face of the semaphorins, domain 2"/>
    <property type="match status" value="1"/>
</dbReference>
<evidence type="ECO:0000256" key="8">
    <source>
        <dbReference type="ARBA" id="ARBA00022737"/>
    </source>
</evidence>
<dbReference type="InterPro" id="IPR033760">
    <property type="entry name" value="Integrin_beta_N"/>
</dbReference>
<comment type="caution">
    <text evidence="23">The sequence shown here is derived from an EMBL/GenBank/DDBJ whole genome shotgun (WGS) entry which is preliminary data.</text>
</comment>
<dbReference type="EMBL" id="JAHFZB010000052">
    <property type="protein sequence ID" value="KAK6466827.1"/>
    <property type="molecule type" value="Genomic_DNA"/>
</dbReference>
<keyword evidence="13 17" id="KW-0401">Integrin</keyword>
<evidence type="ECO:0000256" key="3">
    <source>
        <dbReference type="ARBA" id="ARBA00022475"/>
    </source>
</evidence>
<dbReference type="Pfam" id="PF07974">
    <property type="entry name" value="EGF_2"/>
    <property type="match status" value="1"/>
</dbReference>
<evidence type="ECO:0000256" key="15">
    <source>
        <dbReference type="ARBA" id="ARBA00023157"/>
    </source>
</evidence>
<dbReference type="InterPro" id="IPR014836">
    <property type="entry name" value="Integrin_bsu_cyt_dom"/>
</dbReference>
<dbReference type="InterPro" id="IPR057243">
    <property type="entry name" value="Integrin_I-EGF_CS"/>
</dbReference>
<comment type="similarity">
    <text evidence="2 17">Belongs to the integrin beta chain family.</text>
</comment>
<feature type="chain" id="PRO_5045043496" description="Integrin beta" evidence="19">
    <location>
        <begin position="20"/>
        <end position="765"/>
    </location>
</feature>
<keyword evidence="8" id="KW-0677">Repeat</keyword>
<feature type="domain" description="Integrin beta subunit VWA" evidence="20">
    <location>
        <begin position="35"/>
        <end position="461"/>
    </location>
</feature>
<evidence type="ECO:0000256" key="18">
    <source>
        <dbReference type="SAM" id="Phobius"/>
    </source>
</evidence>
<evidence type="ECO:0000256" key="2">
    <source>
        <dbReference type="ARBA" id="ARBA00007449"/>
    </source>
</evidence>
<evidence type="ECO:0000256" key="11">
    <source>
        <dbReference type="ARBA" id="ARBA00022889"/>
    </source>
</evidence>
<keyword evidence="14 18" id="KW-0472">Membrane</keyword>
<dbReference type="PRINTS" id="PR01186">
    <property type="entry name" value="INTEGRINB"/>
</dbReference>
<evidence type="ECO:0000313" key="23">
    <source>
        <dbReference type="EMBL" id="KAK6466827.1"/>
    </source>
</evidence>
<dbReference type="Pfam" id="PF17205">
    <property type="entry name" value="PSI_integrin"/>
    <property type="match status" value="1"/>
</dbReference>
<dbReference type="SMART" id="SM01241">
    <property type="entry name" value="Integrin_b_cyt"/>
    <property type="match status" value="1"/>
</dbReference>
<evidence type="ECO:0000259" key="22">
    <source>
        <dbReference type="SMART" id="SM01241"/>
    </source>
</evidence>
<dbReference type="SUPFAM" id="SSF69179">
    <property type="entry name" value="Integrin domains"/>
    <property type="match status" value="1"/>
</dbReference>
<keyword evidence="11 17" id="KW-0130">Cell adhesion</keyword>
<evidence type="ECO:0000259" key="21">
    <source>
        <dbReference type="SMART" id="SM00423"/>
    </source>
</evidence>
<keyword evidence="4" id="KW-0245">EGF-like domain</keyword>
<feature type="transmembrane region" description="Helical" evidence="18">
    <location>
        <begin position="699"/>
        <end position="725"/>
    </location>
</feature>
<dbReference type="Gene3D" id="3.40.50.410">
    <property type="entry name" value="von Willebrand factor, type A domain"/>
    <property type="match status" value="1"/>
</dbReference>
<dbReference type="Proteomes" id="UP001369086">
    <property type="component" value="Unassembled WGS sequence"/>
</dbReference>
<dbReference type="InterPro" id="IPR032695">
    <property type="entry name" value="Integrin_dom_sf"/>
</dbReference>
<keyword evidence="12 18" id="KW-1133">Transmembrane helix</keyword>
<dbReference type="Gene3D" id="2.170.300.10">
    <property type="entry name" value="Tie2 ligand-binding domain superfamily"/>
    <property type="match status" value="1"/>
</dbReference>
<dbReference type="SMART" id="SM00187">
    <property type="entry name" value="INB"/>
    <property type="match status" value="1"/>
</dbReference>
<feature type="domain" description="PSI" evidence="21">
    <location>
        <begin position="29"/>
        <end position="77"/>
    </location>
</feature>
<dbReference type="PANTHER" id="PTHR10082">
    <property type="entry name" value="INTEGRIN BETA SUBUNIT"/>
    <property type="match status" value="1"/>
</dbReference>
<keyword evidence="16" id="KW-0325">Glycoprotein</keyword>
<evidence type="ECO:0000256" key="13">
    <source>
        <dbReference type="ARBA" id="ARBA00023037"/>
    </source>
</evidence>
<dbReference type="Gene3D" id="2.60.40.1510">
    <property type="entry name" value="ntegrin, alpha v. Chain A, domain 3"/>
    <property type="match status" value="1"/>
</dbReference>
<evidence type="ECO:0000256" key="12">
    <source>
        <dbReference type="ARBA" id="ARBA00022989"/>
    </source>
</evidence>
<evidence type="ECO:0000256" key="7">
    <source>
        <dbReference type="ARBA" id="ARBA00022729"/>
    </source>
</evidence>
<dbReference type="SMART" id="SM00423">
    <property type="entry name" value="PSI"/>
    <property type="match status" value="1"/>
</dbReference>
<keyword evidence="9" id="KW-0106">Calcium</keyword>
<dbReference type="Gene3D" id="1.20.5.100">
    <property type="entry name" value="Cytochrome c1, transmembrane anchor, C-terminal"/>
    <property type="match status" value="1"/>
</dbReference>
<keyword evidence="7 19" id="KW-0732">Signal</keyword>
<comment type="subcellular location">
    <subcellularLocation>
        <location evidence="1 17">Cell membrane</location>
        <topology evidence="1 17">Single-pass type I membrane protein</topology>
    </subcellularLocation>
</comment>
<evidence type="ECO:0000313" key="24">
    <source>
        <dbReference type="Proteomes" id="UP001369086"/>
    </source>
</evidence>
<keyword evidence="6" id="KW-0479">Metal-binding</keyword>
<dbReference type="SUPFAM" id="SSF103575">
    <property type="entry name" value="Plexin repeat"/>
    <property type="match status" value="1"/>
</dbReference>
<keyword evidence="15" id="KW-1015">Disulfide bond</keyword>
<evidence type="ECO:0000256" key="9">
    <source>
        <dbReference type="ARBA" id="ARBA00022837"/>
    </source>
</evidence>
<dbReference type="PIRSF" id="PIRSF002512">
    <property type="entry name" value="Integrin_B"/>
    <property type="match status" value="1"/>
</dbReference>
<evidence type="ECO:0000259" key="20">
    <source>
        <dbReference type="SMART" id="SM00187"/>
    </source>
</evidence>
<accession>A0ABR0Y2D1</accession>
<evidence type="ECO:0000256" key="17">
    <source>
        <dbReference type="RuleBase" id="RU000633"/>
    </source>
</evidence>
<sequence length="765" mass="83973">MKWACLLAGFLLQSAGVRRNQVTGAVWKPCESRSSCEECIESHPDCAWCKQLNFTKAGESDSSRCDSAESLRQRGCAGSEIQNPRNILDINKDRQLRQGEEVRGGEEVVQLQPQGLTLTLRPGAPQSFTVKFKRAEGYPIDLYYLMDLSYSMKDDLENIKKLGQEILTALNKVTRSVKIGFGSFVDKTVLPYVSTVKSKLLNPCPTRLDTCQPPFSFRNVLSLTESAALFEERVSEQSISGNLDSPEAGFDAMMQAAVCQREIGWRNVTRLLVYTSDDTFHMAGDGKLGGIYFPNDGHCHLNKGGVYDRSTYYDYPSVGQLAQVLSANNIQSIFAVTEKIYPTYQELSRLIPKSAVGVLTSDSSNVVQLIEDAYNSLSSTIYLDPLQLPAGLSVSFDSHCGNHTVHGQRRGECTGVKIGQEISFTVTVTSAECLTGSQHFTIKPQGINEELQVTVKTACDCGCGDEDPSSQHCSHGNGSLHCGVCRQGRQGRHCECQLSGDEASDLQQSCRAGNRSTLCSGHGRCECGACLCDKNRGGAHCECDHTACPRHNNTLCGGKGECSCGQCVCSQGFTGEACECPAANTSCVPEAGGELCSGNGTCVCNRCHCKEGYIGRHCLTCINCKTDCQSYETCLLCELDEGHCESECKGALRREVKKLPEDTCILDNAIFRVIPPREEGSGVVIEYVRRMSPPSTLTIVGGSVSGIVFIGLLLVMLYRIIIFFYDRQEFRRFENERQKEKWNKDDNPLFIHATTTVMNPNFEES</sequence>
<keyword evidence="5 17" id="KW-0812">Transmembrane</keyword>
<dbReference type="InterPro" id="IPR015812">
    <property type="entry name" value="Integrin_bsu"/>
</dbReference>
<evidence type="ECO:0000256" key="14">
    <source>
        <dbReference type="ARBA" id="ARBA00023136"/>
    </source>
</evidence>
<protein>
    <recommendedName>
        <fullName evidence="17">Integrin beta</fullName>
    </recommendedName>
</protein>
<feature type="domain" description="Integrin beta subunit cytoplasmic" evidence="22">
    <location>
        <begin position="719"/>
        <end position="765"/>
    </location>
</feature>
<evidence type="ECO:0000256" key="10">
    <source>
        <dbReference type="ARBA" id="ARBA00022842"/>
    </source>
</evidence>
<dbReference type="PANTHER" id="PTHR10082:SF36">
    <property type="entry name" value="INTEGRIN BETA-7"/>
    <property type="match status" value="1"/>
</dbReference>
<proteinExistence type="inferred from homology"/>
<dbReference type="SUPFAM" id="SSF57196">
    <property type="entry name" value="EGF/Laminin"/>
    <property type="match status" value="1"/>
</dbReference>
<dbReference type="InterPro" id="IPR036465">
    <property type="entry name" value="vWFA_dom_sf"/>
</dbReference>
<dbReference type="SUPFAM" id="SSF53300">
    <property type="entry name" value="vWA-like"/>
    <property type="match status" value="1"/>
</dbReference>
<dbReference type="InterPro" id="IPR013111">
    <property type="entry name" value="EGF_extracell"/>
</dbReference>
<dbReference type="PROSITE" id="PS00243">
    <property type="entry name" value="I_EGF_1"/>
    <property type="match status" value="2"/>
</dbReference>
<evidence type="ECO:0000256" key="1">
    <source>
        <dbReference type="ARBA" id="ARBA00004251"/>
    </source>
</evidence>
<dbReference type="InterPro" id="IPR016201">
    <property type="entry name" value="PSI"/>
</dbReference>
<feature type="signal peptide" evidence="19">
    <location>
        <begin position="1"/>
        <end position="19"/>
    </location>
</feature>
<dbReference type="Pfam" id="PF08725">
    <property type="entry name" value="Integrin_b_cyt"/>
    <property type="match status" value="1"/>
</dbReference>
<keyword evidence="10" id="KW-0460">Magnesium</keyword>
<evidence type="ECO:0000256" key="4">
    <source>
        <dbReference type="ARBA" id="ARBA00022536"/>
    </source>
</evidence>
<evidence type="ECO:0000256" key="16">
    <source>
        <dbReference type="ARBA" id="ARBA00023180"/>
    </source>
</evidence>
<organism evidence="23 24">
    <name type="scientific">Huso huso</name>
    <name type="common">Beluga</name>
    <name type="synonym">Acipenser huso</name>
    <dbReference type="NCBI Taxonomy" id="61971"/>
    <lineage>
        <taxon>Eukaryota</taxon>
        <taxon>Metazoa</taxon>
        <taxon>Chordata</taxon>
        <taxon>Craniata</taxon>
        <taxon>Vertebrata</taxon>
        <taxon>Euteleostomi</taxon>
        <taxon>Actinopterygii</taxon>
        <taxon>Chondrostei</taxon>
        <taxon>Acipenseriformes</taxon>
        <taxon>Acipenseridae</taxon>
        <taxon>Huso</taxon>
    </lineage>
</organism>
<gene>
    <name evidence="23" type="ORF">HHUSO_G35643</name>
</gene>
<evidence type="ECO:0000256" key="6">
    <source>
        <dbReference type="ARBA" id="ARBA00022723"/>
    </source>
</evidence>
<keyword evidence="3" id="KW-1003">Cell membrane</keyword>
<evidence type="ECO:0000256" key="5">
    <source>
        <dbReference type="ARBA" id="ARBA00022692"/>
    </source>
</evidence>
<dbReference type="Pfam" id="PF00362">
    <property type="entry name" value="Integrin_beta"/>
    <property type="match status" value="1"/>
</dbReference>
<dbReference type="PROSITE" id="PS52047">
    <property type="entry name" value="I_EGF_2"/>
    <property type="match status" value="1"/>
</dbReference>
<dbReference type="Gene3D" id="2.10.25.10">
    <property type="entry name" value="Laminin"/>
    <property type="match status" value="1"/>
</dbReference>
<reference evidence="23 24" key="1">
    <citation type="submission" date="2021-05" db="EMBL/GenBank/DDBJ databases">
        <authorList>
            <person name="Zahm M."/>
            <person name="Klopp C."/>
            <person name="Cabau C."/>
            <person name="Kuhl H."/>
            <person name="Suciu R."/>
            <person name="Ciorpac M."/>
            <person name="Holostenco D."/>
            <person name="Gessner J."/>
            <person name="Wuertz S."/>
            <person name="Hohne C."/>
            <person name="Stock M."/>
            <person name="Gislard M."/>
            <person name="Lluch J."/>
            <person name="Milhes M."/>
            <person name="Lampietro C."/>
            <person name="Lopez Roques C."/>
            <person name="Donnadieu C."/>
            <person name="Du K."/>
            <person name="Schartl M."/>
            <person name="Guiguen Y."/>
        </authorList>
    </citation>
    <scope>NUCLEOTIDE SEQUENCE [LARGE SCALE GENOMIC DNA]</scope>
    <source>
        <strain evidence="23">Hh-F2</strain>
        <tissue evidence="23">Blood</tissue>
    </source>
</reference>
<dbReference type="GO" id="GO:0007229">
    <property type="term" value="P:integrin-mediated signaling pathway"/>
    <property type="evidence" value="ECO:0007669"/>
    <property type="project" value="UniProtKB-KW"/>
</dbReference>
<dbReference type="InterPro" id="IPR002369">
    <property type="entry name" value="Integrin_bsu_VWA"/>
</dbReference>
<name>A0ABR0Y2D1_HUSHU</name>
<evidence type="ECO:0000256" key="19">
    <source>
        <dbReference type="SAM" id="SignalP"/>
    </source>
</evidence>
<keyword evidence="24" id="KW-1185">Reference proteome</keyword>